<reference evidence="4" key="1">
    <citation type="submission" date="2015-11" db="EMBL/GenBank/DDBJ databases">
        <authorList>
            <person name="Varghese N."/>
        </authorList>
    </citation>
    <scope>NUCLEOTIDE SEQUENCE [LARGE SCALE GENOMIC DNA]</scope>
    <source>
        <strain evidence="4">DSM 45899</strain>
    </source>
</reference>
<dbReference type="InterPro" id="IPR000086">
    <property type="entry name" value="NUDIX_hydrolase_dom"/>
</dbReference>
<name>A0A0S4QT49_9ACTN</name>
<evidence type="ECO:0000313" key="4">
    <source>
        <dbReference type="Proteomes" id="UP000198802"/>
    </source>
</evidence>
<dbReference type="SUPFAM" id="SSF55811">
    <property type="entry name" value="Nudix"/>
    <property type="match status" value="1"/>
</dbReference>
<evidence type="ECO:0000256" key="1">
    <source>
        <dbReference type="SAM" id="Phobius"/>
    </source>
</evidence>
<feature type="domain" description="Nudix hydrolase" evidence="2">
    <location>
        <begin position="70"/>
        <end position="206"/>
    </location>
</feature>
<dbReference type="AlphaFoldDB" id="A0A0S4QT49"/>
<feature type="transmembrane region" description="Helical" evidence="1">
    <location>
        <begin position="12"/>
        <end position="37"/>
    </location>
</feature>
<protein>
    <submittedName>
        <fullName evidence="3">8-oxo-dGTP pyrophosphatase MutT, NUDIX family</fullName>
    </submittedName>
</protein>
<dbReference type="InterPro" id="IPR015797">
    <property type="entry name" value="NUDIX_hydrolase-like_dom_sf"/>
</dbReference>
<keyword evidence="1" id="KW-0472">Membrane</keyword>
<evidence type="ECO:0000259" key="2">
    <source>
        <dbReference type="PROSITE" id="PS51462"/>
    </source>
</evidence>
<dbReference type="EMBL" id="FAOZ01000021">
    <property type="protein sequence ID" value="CUU58675.1"/>
    <property type="molecule type" value="Genomic_DNA"/>
</dbReference>
<dbReference type="PROSITE" id="PS51462">
    <property type="entry name" value="NUDIX"/>
    <property type="match status" value="1"/>
</dbReference>
<keyword evidence="1" id="KW-0812">Transmembrane</keyword>
<keyword evidence="1" id="KW-1133">Transmembrane helix</keyword>
<gene>
    <name evidence="3" type="ORF">Ga0074812_12151</name>
</gene>
<accession>A0A0S4QT49</accession>
<sequence length="206" mass="22135">MDGPAGKPRRCAVIRGVLWLYVPFVTVTNNAVIGMALKYIEANPQERDLLRSLIVLALHGPPIVTPTTTPAHVTCRVALVSVDGRVLHTRAGGRSWKLPGGHVDGADQSLLGAALRHLAAQAEVEANGLIPASVLPVDVTPHPVDAVPTRDEPEHVHYEATFLLRAADGALEQPTSRQSSRRWVSIADVRGKLGDKLRSEAARSRV</sequence>
<dbReference type="Gene3D" id="3.90.79.10">
    <property type="entry name" value="Nucleoside Triphosphate Pyrophosphohydrolase"/>
    <property type="match status" value="1"/>
</dbReference>
<proteinExistence type="predicted"/>
<keyword evidence="4" id="KW-1185">Reference proteome</keyword>
<organism evidence="3 4">
    <name type="scientific">Parafrankia irregularis</name>
    <dbReference type="NCBI Taxonomy" id="795642"/>
    <lineage>
        <taxon>Bacteria</taxon>
        <taxon>Bacillati</taxon>
        <taxon>Actinomycetota</taxon>
        <taxon>Actinomycetes</taxon>
        <taxon>Frankiales</taxon>
        <taxon>Frankiaceae</taxon>
        <taxon>Parafrankia</taxon>
    </lineage>
</organism>
<dbReference type="Pfam" id="PF00293">
    <property type="entry name" value="NUDIX"/>
    <property type="match status" value="1"/>
</dbReference>
<evidence type="ECO:0000313" key="3">
    <source>
        <dbReference type="EMBL" id="CUU58675.1"/>
    </source>
</evidence>
<dbReference type="Proteomes" id="UP000198802">
    <property type="component" value="Unassembled WGS sequence"/>
</dbReference>